<evidence type="ECO:0000256" key="1">
    <source>
        <dbReference type="ARBA" id="ARBA00022737"/>
    </source>
</evidence>
<gene>
    <name evidence="4" type="ORF">MVEN_01740200</name>
</gene>
<protein>
    <submittedName>
        <fullName evidence="4">Putative nwd2 protein</fullName>
    </submittedName>
</protein>
<comment type="caution">
    <text evidence="4">The sequence shown here is derived from an EMBL/GenBank/DDBJ whole genome shotgun (WGS) entry which is preliminary data.</text>
</comment>
<sequence length="543" mass="61058">MSRESQTVNNYIYGGAGGPGGAGHNQGQGGRGGAGDGPTLNYSISAEHFAVNNHIHGSGIDILHRTVALEALHNSAESFPQPKCNPQTRTKLVEKLYDWVTDPGTLYSVHWLHGPAGAGKSAVMQTLCQQLEDAGRLGGSFFFKRDHPTRGNARVLFATLAYQLALHRRELKSLISQCIDVDPSVLARGMDVQLHNLILEPCKLLQDAPPLILLIDGLDECNGHNIQQEILHLIGSTSDHCFRILVASRPEPHIREIFKDGSLQGLSDSTNIEQSFEDIRTYLRHEFSRIYREHSAVMRNIPTPWPTPQVLEMLVKKSSGYFIYASTVIKFVDDKYSRPTMQLDIIQNIGPHNSESPFQALDQLYNQILSGVPMQYHPRLCDILSVIINYPAEICLEDIDELLGYQSGDVSLILHPLHSVLKLGSEKEDVEVHHASFRDFLRSPERSSIFYVGSPQHRAQLARSILKALAYTHDNKKKNQANIRLCWHLSGMMWIDYITSVPPSPEFVPLIRLVNPDFIFVRHSTNVTIAKLLFWLKFLFRKI</sequence>
<dbReference type="InterPro" id="IPR056884">
    <property type="entry name" value="NPHP3-like_N"/>
</dbReference>
<evidence type="ECO:0000313" key="4">
    <source>
        <dbReference type="EMBL" id="KAF7343098.1"/>
    </source>
</evidence>
<evidence type="ECO:0000256" key="2">
    <source>
        <dbReference type="SAM" id="MobiDB-lite"/>
    </source>
</evidence>
<dbReference type="Pfam" id="PF24883">
    <property type="entry name" value="NPHP3_N"/>
    <property type="match status" value="1"/>
</dbReference>
<dbReference type="OrthoDB" id="4760524at2759"/>
<evidence type="ECO:0000313" key="5">
    <source>
        <dbReference type="Proteomes" id="UP000620124"/>
    </source>
</evidence>
<dbReference type="Proteomes" id="UP000620124">
    <property type="component" value="Unassembled WGS sequence"/>
</dbReference>
<dbReference type="PANTHER" id="PTHR10039">
    <property type="entry name" value="AMELOGENIN"/>
    <property type="match status" value="1"/>
</dbReference>
<dbReference type="Gene3D" id="3.40.50.300">
    <property type="entry name" value="P-loop containing nucleotide triphosphate hydrolases"/>
    <property type="match status" value="1"/>
</dbReference>
<dbReference type="InterPro" id="IPR027417">
    <property type="entry name" value="P-loop_NTPase"/>
</dbReference>
<evidence type="ECO:0000259" key="3">
    <source>
        <dbReference type="Pfam" id="PF24883"/>
    </source>
</evidence>
<feature type="domain" description="Nephrocystin 3-like N-terminal" evidence="3">
    <location>
        <begin position="96"/>
        <end position="249"/>
    </location>
</feature>
<dbReference type="EMBL" id="JACAZI010000016">
    <property type="protein sequence ID" value="KAF7343098.1"/>
    <property type="molecule type" value="Genomic_DNA"/>
</dbReference>
<dbReference type="SUPFAM" id="SSF52540">
    <property type="entry name" value="P-loop containing nucleoside triphosphate hydrolases"/>
    <property type="match status" value="1"/>
</dbReference>
<proteinExistence type="predicted"/>
<name>A0A8H6XK59_9AGAR</name>
<keyword evidence="5" id="KW-1185">Reference proteome</keyword>
<feature type="compositionally biased region" description="Gly residues" evidence="2">
    <location>
        <begin position="19"/>
        <end position="36"/>
    </location>
</feature>
<reference evidence="4" key="1">
    <citation type="submission" date="2020-05" db="EMBL/GenBank/DDBJ databases">
        <title>Mycena genomes resolve the evolution of fungal bioluminescence.</title>
        <authorList>
            <person name="Tsai I.J."/>
        </authorList>
    </citation>
    <scope>NUCLEOTIDE SEQUENCE</scope>
    <source>
        <strain evidence="4">CCC161011</strain>
    </source>
</reference>
<keyword evidence="1" id="KW-0677">Repeat</keyword>
<organism evidence="4 5">
    <name type="scientific">Mycena venus</name>
    <dbReference type="NCBI Taxonomy" id="2733690"/>
    <lineage>
        <taxon>Eukaryota</taxon>
        <taxon>Fungi</taxon>
        <taxon>Dikarya</taxon>
        <taxon>Basidiomycota</taxon>
        <taxon>Agaricomycotina</taxon>
        <taxon>Agaricomycetes</taxon>
        <taxon>Agaricomycetidae</taxon>
        <taxon>Agaricales</taxon>
        <taxon>Marasmiineae</taxon>
        <taxon>Mycenaceae</taxon>
        <taxon>Mycena</taxon>
    </lineage>
</organism>
<accession>A0A8H6XK59</accession>
<feature type="region of interest" description="Disordered" evidence="2">
    <location>
        <begin position="19"/>
        <end position="38"/>
    </location>
</feature>
<dbReference type="PANTHER" id="PTHR10039:SF17">
    <property type="entry name" value="FUNGAL STAND N-TERMINAL GOODBYE DOMAIN-CONTAINING PROTEIN-RELATED"/>
    <property type="match status" value="1"/>
</dbReference>
<dbReference type="AlphaFoldDB" id="A0A8H6XK59"/>